<sequence length="145" mass="16376">MSAAIAAVCNEIDRLTKQAEIITEEIATRIADSQFEDMDWLMARLDDRAQVLDQMSGLVDLWKRTATPITPSPSSPALGRQKDEWRESFAQRMQRICAVDGAITERLIRLKGQWTKEYRSLFLSPAAGNYGLLPDISAKLYDRQG</sequence>
<organism evidence="1 2">
    <name type="scientific">Heliomicrobium gestii</name>
    <name type="common">Heliobacterium gestii</name>
    <dbReference type="NCBI Taxonomy" id="2699"/>
    <lineage>
        <taxon>Bacteria</taxon>
        <taxon>Bacillati</taxon>
        <taxon>Bacillota</taxon>
        <taxon>Clostridia</taxon>
        <taxon>Eubacteriales</taxon>
        <taxon>Heliobacteriaceae</taxon>
        <taxon>Heliomicrobium</taxon>
    </lineage>
</organism>
<dbReference type="Proteomes" id="UP000471031">
    <property type="component" value="Unassembled WGS sequence"/>
</dbReference>
<keyword evidence="2" id="KW-1185">Reference proteome</keyword>
<proteinExistence type="predicted"/>
<evidence type="ECO:0000313" key="1">
    <source>
        <dbReference type="EMBL" id="MZP43043.1"/>
    </source>
</evidence>
<dbReference type="EMBL" id="WXEX01000006">
    <property type="protein sequence ID" value="MZP43043.1"/>
    <property type="molecule type" value="Genomic_DNA"/>
</dbReference>
<dbReference type="RefSeq" id="WP_161261618.1">
    <property type="nucleotide sequence ID" value="NZ_JAFBDC010000005.1"/>
</dbReference>
<evidence type="ECO:0008006" key="3">
    <source>
        <dbReference type="Google" id="ProtNLM"/>
    </source>
</evidence>
<reference evidence="1 2" key="1">
    <citation type="submission" date="2020-01" db="EMBL/GenBank/DDBJ databases">
        <title>Whole genome sequence of Heliobacterium gestii DSM 11169.</title>
        <authorList>
            <person name="Kyndt J.A."/>
            <person name="Meyer T.E."/>
        </authorList>
    </citation>
    <scope>NUCLEOTIDE SEQUENCE [LARGE SCALE GENOMIC DNA]</scope>
    <source>
        <strain evidence="1 2">DSM 11169</strain>
    </source>
</reference>
<dbReference type="AlphaFoldDB" id="A0A845LHW3"/>
<protein>
    <recommendedName>
        <fullName evidence="3">Flagellar protein FlgN</fullName>
    </recommendedName>
</protein>
<comment type="caution">
    <text evidence="1">The sequence shown here is derived from an EMBL/GenBank/DDBJ whole genome shotgun (WGS) entry which is preliminary data.</text>
</comment>
<evidence type="ECO:0000313" key="2">
    <source>
        <dbReference type="Proteomes" id="UP000471031"/>
    </source>
</evidence>
<gene>
    <name evidence="1" type="ORF">GTO89_08340</name>
</gene>
<accession>A0A845LHW3</accession>
<name>A0A845LHW3_HELGE</name>